<feature type="coiled-coil region" evidence="1">
    <location>
        <begin position="51"/>
        <end position="78"/>
    </location>
</feature>
<evidence type="ECO:0000256" key="1">
    <source>
        <dbReference type="SAM" id="Coils"/>
    </source>
</evidence>
<dbReference type="Proteomes" id="UP000595001">
    <property type="component" value="Chromosome"/>
</dbReference>
<name>A0A7T3G1D0_9EURY</name>
<proteinExistence type="predicted"/>
<accession>A0A7T3G1D0</accession>
<dbReference type="RefSeq" id="WP_198063287.1">
    <property type="nucleotide sequence ID" value="NZ_CP065856.1"/>
</dbReference>
<keyword evidence="3" id="KW-1185">Reference proteome</keyword>
<reference evidence="2 3" key="1">
    <citation type="submission" date="2020-12" db="EMBL/GenBank/DDBJ databases">
        <title>Halosimplex halophilum sp. nov. and Halosimplex salinum sp. nov., two new members of the genus Halosimplex.</title>
        <authorList>
            <person name="Cui H.L."/>
        </authorList>
    </citation>
    <scope>NUCLEOTIDE SEQUENCE [LARGE SCALE GENOMIC DNA]</scope>
    <source>
        <strain evidence="2 3">YGH94</strain>
    </source>
</reference>
<dbReference type="GeneID" id="60588401"/>
<evidence type="ECO:0000313" key="2">
    <source>
        <dbReference type="EMBL" id="QPV64518.1"/>
    </source>
</evidence>
<organism evidence="2 3">
    <name type="scientific">Halosimplex litoreum</name>
    <dbReference type="NCBI Taxonomy" id="1198301"/>
    <lineage>
        <taxon>Archaea</taxon>
        <taxon>Methanobacteriati</taxon>
        <taxon>Methanobacteriota</taxon>
        <taxon>Stenosarchaea group</taxon>
        <taxon>Halobacteria</taxon>
        <taxon>Halobacteriales</taxon>
        <taxon>Haloarculaceae</taxon>
        <taxon>Halosimplex</taxon>
    </lineage>
</organism>
<dbReference type="AlphaFoldDB" id="A0A7T3G1D0"/>
<dbReference type="KEGG" id="hlt:I7X12_07870"/>
<protein>
    <submittedName>
        <fullName evidence="2">Uncharacterized protein</fullName>
    </submittedName>
</protein>
<gene>
    <name evidence="2" type="ORF">I7X12_07870</name>
</gene>
<evidence type="ECO:0000313" key="3">
    <source>
        <dbReference type="Proteomes" id="UP000595001"/>
    </source>
</evidence>
<dbReference type="EMBL" id="CP065856">
    <property type="protein sequence ID" value="QPV64518.1"/>
    <property type="molecule type" value="Genomic_DNA"/>
</dbReference>
<keyword evidence="1" id="KW-0175">Coiled coil</keyword>
<sequence>MSRIEVRVSQDKKREWEAFVSGSGAFSSLSALVRIAVSEYLNEEDEDTRLEEELLSQVAQLRDELSEVDRQVARTRGDILDEDELASLLNDSLSTYLEPVYRSDMEVQPPFKSGGDL</sequence>